<organism evidence="2 3">
    <name type="scientific">Ascaris lumbricoides</name>
    <name type="common">Giant roundworm</name>
    <dbReference type="NCBI Taxonomy" id="6252"/>
    <lineage>
        <taxon>Eukaryota</taxon>
        <taxon>Metazoa</taxon>
        <taxon>Ecdysozoa</taxon>
        <taxon>Nematoda</taxon>
        <taxon>Chromadorea</taxon>
        <taxon>Rhabditida</taxon>
        <taxon>Spirurina</taxon>
        <taxon>Ascaridomorpha</taxon>
        <taxon>Ascaridoidea</taxon>
        <taxon>Ascarididae</taxon>
        <taxon>Ascaris</taxon>
    </lineage>
</organism>
<dbReference type="WBParaSite" id="ALUE_0000724901-mRNA-1">
    <property type="protein sequence ID" value="ALUE_0000724901-mRNA-1"/>
    <property type="gene ID" value="ALUE_0000724901"/>
</dbReference>
<dbReference type="Proteomes" id="UP000036681">
    <property type="component" value="Unplaced"/>
</dbReference>
<reference evidence="3" key="1">
    <citation type="submission" date="2017-02" db="UniProtKB">
        <authorList>
            <consortium name="WormBaseParasite"/>
        </authorList>
    </citation>
    <scope>IDENTIFICATION</scope>
</reference>
<evidence type="ECO:0000313" key="3">
    <source>
        <dbReference type="WBParaSite" id="ALUE_0000724901-mRNA-1"/>
    </source>
</evidence>
<feature type="region of interest" description="Disordered" evidence="1">
    <location>
        <begin position="32"/>
        <end position="57"/>
    </location>
</feature>
<evidence type="ECO:0000256" key="1">
    <source>
        <dbReference type="SAM" id="MobiDB-lite"/>
    </source>
</evidence>
<protein>
    <submittedName>
        <fullName evidence="3">Uracil-DNA glycosylase</fullName>
    </submittedName>
</protein>
<proteinExistence type="predicted"/>
<sequence length="57" mass="6515">MTDEDETAGKTPEECRDCGLWEVDPVYYSLSGNNKKERNMGGEKFQEIENDAGDKRQ</sequence>
<dbReference type="AlphaFoldDB" id="A0A0M3HW18"/>
<evidence type="ECO:0000313" key="2">
    <source>
        <dbReference type="Proteomes" id="UP000036681"/>
    </source>
</evidence>
<name>A0A0M3HW18_ASCLU</name>
<feature type="compositionally biased region" description="Basic and acidic residues" evidence="1">
    <location>
        <begin position="34"/>
        <end position="57"/>
    </location>
</feature>
<accession>A0A0M3HW18</accession>
<keyword evidence="2" id="KW-1185">Reference proteome</keyword>